<feature type="transmembrane region" description="Helical" evidence="1">
    <location>
        <begin position="84"/>
        <end position="104"/>
    </location>
</feature>
<dbReference type="AlphaFoldDB" id="A0A1I7EZE2"/>
<dbReference type="InterPro" id="IPR026414">
    <property type="entry name" value="ExosoTase_F-assoc_memb"/>
</dbReference>
<protein>
    <submittedName>
        <fullName evidence="2">Exosortase F-associated protein</fullName>
    </submittedName>
</protein>
<keyword evidence="1" id="KW-0812">Transmembrane</keyword>
<accession>A0A1I7EZE2</accession>
<name>A0A1I7EZE2_9FLAO</name>
<dbReference type="EMBL" id="FPBK01000001">
    <property type="protein sequence ID" value="SFU29286.1"/>
    <property type="molecule type" value="Genomic_DNA"/>
</dbReference>
<evidence type="ECO:0000256" key="1">
    <source>
        <dbReference type="SAM" id="Phobius"/>
    </source>
</evidence>
<keyword evidence="3" id="KW-1185">Reference proteome</keyword>
<dbReference type="OrthoDB" id="982493at2"/>
<dbReference type="RefSeq" id="WP_093022458.1">
    <property type="nucleotide sequence ID" value="NZ_FPBK01000001.1"/>
</dbReference>
<evidence type="ECO:0000313" key="3">
    <source>
        <dbReference type="Proteomes" id="UP000199138"/>
    </source>
</evidence>
<dbReference type="NCBIfam" id="TIGR04127">
    <property type="entry name" value="flavo_near_exo"/>
    <property type="match status" value="1"/>
</dbReference>
<feature type="transmembrane region" description="Helical" evidence="1">
    <location>
        <begin position="116"/>
        <end position="138"/>
    </location>
</feature>
<feature type="transmembrane region" description="Helical" evidence="1">
    <location>
        <begin position="59"/>
        <end position="77"/>
    </location>
</feature>
<sequence length="146" mass="17721">MKHSWKTYGLVMLLFGFLVLIRAFETTLFYDPFLAYFKGNFLETAFPYYDFWKLILNHFFRYILNSSISLWIIYLLFPKKAILKLSLAIYGITFFVLLIAYLWLMNHSISDNYLVLFYVRRFLIQPLFVLILLPAFYYQRLKQKES</sequence>
<proteinExistence type="predicted"/>
<dbReference type="STRING" id="1224947.SAMN05216480_101461"/>
<evidence type="ECO:0000313" key="2">
    <source>
        <dbReference type="EMBL" id="SFU29286.1"/>
    </source>
</evidence>
<gene>
    <name evidence="2" type="ORF">SAMN05216480_101461</name>
</gene>
<keyword evidence="1" id="KW-1133">Transmembrane helix</keyword>
<organism evidence="2 3">
    <name type="scientific">Pustulibacterium marinum</name>
    <dbReference type="NCBI Taxonomy" id="1224947"/>
    <lineage>
        <taxon>Bacteria</taxon>
        <taxon>Pseudomonadati</taxon>
        <taxon>Bacteroidota</taxon>
        <taxon>Flavobacteriia</taxon>
        <taxon>Flavobacteriales</taxon>
        <taxon>Flavobacteriaceae</taxon>
        <taxon>Pustulibacterium</taxon>
    </lineage>
</organism>
<dbReference type="Proteomes" id="UP000199138">
    <property type="component" value="Unassembled WGS sequence"/>
</dbReference>
<keyword evidence="1" id="KW-0472">Membrane</keyword>
<reference evidence="2 3" key="1">
    <citation type="submission" date="2016-10" db="EMBL/GenBank/DDBJ databases">
        <authorList>
            <person name="de Groot N.N."/>
        </authorList>
    </citation>
    <scope>NUCLEOTIDE SEQUENCE [LARGE SCALE GENOMIC DNA]</scope>
    <source>
        <strain evidence="2 3">CGMCC 1.12333</strain>
    </source>
</reference>